<sequence length="202" mass="22011">AFAEALLVNKSLTYLDLKNNEIGGSGAATLANMLRVNSTLKELHLCENMVGDEGTIALGNALCVNESLQTLSLSSSEFSYEGSTALAKCVERNSSLTRLNVVSKHPFGSNSHLTFFVDALKNNQHLQGLELSLKCEDAMRKFPAALMNTPLRELSIHSDCGNLEVLFLALAKNRTVEVLELDCSLCLHAAESFCWLLECTKT</sequence>
<dbReference type="PANTHER" id="PTHR24111:SF0">
    <property type="entry name" value="LEUCINE-RICH REPEAT-CONTAINING PROTEIN"/>
    <property type="match status" value="1"/>
</dbReference>
<reference evidence="2" key="1">
    <citation type="submission" date="2016-03" db="EMBL/GenBank/DDBJ databases">
        <title>Gut transcriptome analysis on engorged females of Ornithodoros mimon (Acari: Argasidae) and phylogenetic inferences of soft ticks.</title>
        <authorList>
            <person name="Landulfo G.A."/>
            <person name="Giovanni D."/>
            <person name="Carvalho E."/>
            <person name="Junqueira-de-Azevedo I."/>
            <person name="Patane J."/>
            <person name="Mendoca R."/>
            <person name="Barros-Battesti D."/>
        </authorList>
    </citation>
    <scope>NUCLEOTIDE SEQUENCE</scope>
    <source>
        <strain evidence="2">Females</strain>
        <tissue evidence="2">Gut</tissue>
    </source>
</reference>
<feature type="non-terminal residue" evidence="2">
    <location>
        <position position="1"/>
    </location>
</feature>
<dbReference type="Pfam" id="PF13516">
    <property type="entry name" value="LRR_6"/>
    <property type="match status" value="3"/>
</dbReference>
<evidence type="ECO:0000256" key="1">
    <source>
        <dbReference type="ARBA" id="ARBA00022737"/>
    </source>
</evidence>
<proteinExistence type="predicted"/>
<name>A0A147B6F1_9ACAR</name>
<dbReference type="InterPro" id="IPR001611">
    <property type="entry name" value="Leu-rich_rpt"/>
</dbReference>
<dbReference type="Gene3D" id="3.80.10.10">
    <property type="entry name" value="Ribonuclease Inhibitor"/>
    <property type="match status" value="2"/>
</dbReference>
<dbReference type="AlphaFoldDB" id="A0A147B6F1"/>
<dbReference type="PANTHER" id="PTHR24111">
    <property type="entry name" value="LEUCINE-RICH REPEAT-CONTAINING PROTEIN 34"/>
    <property type="match status" value="1"/>
</dbReference>
<evidence type="ECO:0000313" key="2">
    <source>
        <dbReference type="EMBL" id="JAR86363.1"/>
    </source>
</evidence>
<protein>
    <submittedName>
        <fullName evidence="2">Protein</fullName>
    </submittedName>
</protein>
<dbReference type="SUPFAM" id="SSF52047">
    <property type="entry name" value="RNI-like"/>
    <property type="match status" value="1"/>
</dbReference>
<keyword evidence="1" id="KW-0677">Repeat</keyword>
<organism evidence="2">
    <name type="scientific">Alectorobius mimon</name>
    <dbReference type="NCBI Taxonomy" id="360319"/>
    <lineage>
        <taxon>Eukaryota</taxon>
        <taxon>Metazoa</taxon>
        <taxon>Ecdysozoa</taxon>
        <taxon>Arthropoda</taxon>
        <taxon>Chelicerata</taxon>
        <taxon>Arachnida</taxon>
        <taxon>Acari</taxon>
        <taxon>Parasitiformes</taxon>
        <taxon>Ixodida</taxon>
        <taxon>Ixodoidea</taxon>
        <taxon>Argasidae</taxon>
        <taxon>Ornithodorinae</taxon>
        <taxon>Alectorobius</taxon>
    </lineage>
</organism>
<dbReference type="SMART" id="SM00368">
    <property type="entry name" value="LRR_RI"/>
    <property type="match status" value="3"/>
</dbReference>
<dbReference type="InterPro" id="IPR052201">
    <property type="entry name" value="LRR-containing_regulator"/>
</dbReference>
<feature type="non-terminal residue" evidence="2">
    <location>
        <position position="202"/>
    </location>
</feature>
<dbReference type="InterPro" id="IPR032675">
    <property type="entry name" value="LRR_dom_sf"/>
</dbReference>
<accession>A0A147B6F1</accession>
<dbReference type="EMBL" id="GEIB01002152">
    <property type="protein sequence ID" value="JAR86363.1"/>
    <property type="molecule type" value="Transcribed_RNA"/>
</dbReference>